<organism evidence="3 7">
    <name type="scientific">Didymodactylos carnosus</name>
    <dbReference type="NCBI Taxonomy" id="1234261"/>
    <lineage>
        <taxon>Eukaryota</taxon>
        <taxon>Metazoa</taxon>
        <taxon>Spiralia</taxon>
        <taxon>Gnathifera</taxon>
        <taxon>Rotifera</taxon>
        <taxon>Eurotatoria</taxon>
        <taxon>Bdelloidea</taxon>
        <taxon>Philodinida</taxon>
        <taxon>Philodinidae</taxon>
        <taxon>Didymodactylos</taxon>
    </lineage>
</organism>
<gene>
    <name evidence="3" type="ORF">GPM918_LOCUS5887</name>
    <name evidence="4" type="ORF">OVA965_LOCUS9788</name>
    <name evidence="5" type="ORF">SRO942_LOCUS5887</name>
    <name evidence="6" type="ORF">TMI583_LOCUS9784</name>
</gene>
<dbReference type="EMBL" id="CAJOBC010000876">
    <property type="protein sequence ID" value="CAF3634984.1"/>
    <property type="molecule type" value="Genomic_DNA"/>
</dbReference>
<dbReference type="Proteomes" id="UP000677228">
    <property type="component" value="Unassembled WGS sequence"/>
</dbReference>
<dbReference type="InterPro" id="IPR004827">
    <property type="entry name" value="bZIP"/>
</dbReference>
<dbReference type="EMBL" id="CAJNOK010003517">
    <property type="protein sequence ID" value="CAF0904320.1"/>
    <property type="molecule type" value="Genomic_DNA"/>
</dbReference>
<dbReference type="Proteomes" id="UP000682733">
    <property type="component" value="Unassembled WGS sequence"/>
</dbReference>
<reference evidence="3" key="1">
    <citation type="submission" date="2021-02" db="EMBL/GenBank/DDBJ databases">
        <authorList>
            <person name="Nowell W R."/>
        </authorList>
    </citation>
    <scope>NUCLEOTIDE SEQUENCE</scope>
</reference>
<dbReference type="InterPro" id="IPR046347">
    <property type="entry name" value="bZIP_sf"/>
</dbReference>
<accession>A0A813VZ79</accession>
<proteinExistence type="predicted"/>
<evidence type="ECO:0000313" key="3">
    <source>
        <dbReference type="EMBL" id="CAF0847356.1"/>
    </source>
</evidence>
<dbReference type="GO" id="GO:0000978">
    <property type="term" value="F:RNA polymerase II cis-regulatory region sequence-specific DNA binding"/>
    <property type="evidence" value="ECO:0007669"/>
    <property type="project" value="TreeGrafter"/>
</dbReference>
<dbReference type="PANTHER" id="PTHR23334:SF20">
    <property type="entry name" value="BASIC LEUCINE ZIPPER 24"/>
    <property type="match status" value="1"/>
</dbReference>
<dbReference type="GO" id="GO:0006351">
    <property type="term" value="P:DNA-templated transcription"/>
    <property type="evidence" value="ECO:0007669"/>
    <property type="project" value="InterPro"/>
</dbReference>
<dbReference type="GO" id="GO:0000981">
    <property type="term" value="F:DNA-binding transcription factor activity, RNA polymerase II-specific"/>
    <property type="evidence" value="ECO:0007669"/>
    <property type="project" value="TreeGrafter"/>
</dbReference>
<dbReference type="SUPFAM" id="SSF57959">
    <property type="entry name" value="Leucine zipper domain"/>
    <property type="match status" value="1"/>
</dbReference>
<dbReference type="EMBL" id="CAJNOQ010000876">
    <property type="protein sequence ID" value="CAF0847356.1"/>
    <property type="molecule type" value="Genomic_DNA"/>
</dbReference>
<sequence length="185" mass="21060">MKTSMQRRTVPRTDPRYGQLRTRNNVSVKKSREKSRKEHDETVQHIDALQGENEELMRKVQSLKQEYEQLQALFKEHTGIAINELLNEQTQTGTSCSENTLHPQVLNSTKSTLESTPTTNNVMHDTFEIKPGKVEDQQPLLSINIDQPIIQQADHPSPSITAPDFDGAILMINGVQYKIVNINQK</sequence>
<dbReference type="InterPro" id="IPR031106">
    <property type="entry name" value="C/EBP"/>
</dbReference>
<dbReference type="Pfam" id="PF07716">
    <property type="entry name" value="bZIP_2"/>
    <property type="match status" value="1"/>
</dbReference>
<dbReference type="EMBL" id="CAJOBA010003518">
    <property type="protein sequence ID" value="CAF3684470.1"/>
    <property type="molecule type" value="Genomic_DNA"/>
</dbReference>
<dbReference type="PANTHER" id="PTHR23334">
    <property type="entry name" value="CCAAT/ENHANCER BINDING PROTEIN"/>
    <property type="match status" value="1"/>
</dbReference>
<evidence type="ECO:0000259" key="2">
    <source>
        <dbReference type="PROSITE" id="PS50217"/>
    </source>
</evidence>
<feature type="region of interest" description="Disordered" evidence="1">
    <location>
        <begin position="1"/>
        <end position="42"/>
    </location>
</feature>
<dbReference type="Proteomes" id="UP000663829">
    <property type="component" value="Unassembled WGS sequence"/>
</dbReference>
<keyword evidence="7" id="KW-1185">Reference proteome</keyword>
<evidence type="ECO:0000313" key="6">
    <source>
        <dbReference type="EMBL" id="CAF3684470.1"/>
    </source>
</evidence>
<dbReference type="Proteomes" id="UP000681722">
    <property type="component" value="Unassembled WGS sequence"/>
</dbReference>
<dbReference type="Gene3D" id="1.20.5.170">
    <property type="match status" value="1"/>
</dbReference>
<evidence type="ECO:0000313" key="4">
    <source>
        <dbReference type="EMBL" id="CAF0904320.1"/>
    </source>
</evidence>
<evidence type="ECO:0000256" key="1">
    <source>
        <dbReference type="SAM" id="MobiDB-lite"/>
    </source>
</evidence>
<protein>
    <recommendedName>
        <fullName evidence="2">BZIP domain-containing protein</fullName>
    </recommendedName>
</protein>
<dbReference type="AlphaFoldDB" id="A0A813VZ79"/>
<name>A0A813VZ79_9BILA</name>
<comment type="caution">
    <text evidence="3">The sequence shown here is derived from an EMBL/GenBank/DDBJ whole genome shotgun (WGS) entry which is preliminary data.</text>
</comment>
<dbReference type="SMART" id="SM00338">
    <property type="entry name" value="BRLZ"/>
    <property type="match status" value="1"/>
</dbReference>
<feature type="domain" description="BZIP" evidence="2">
    <location>
        <begin position="14"/>
        <end position="77"/>
    </location>
</feature>
<dbReference type="PROSITE" id="PS50217">
    <property type="entry name" value="BZIP"/>
    <property type="match status" value="1"/>
</dbReference>
<dbReference type="OrthoDB" id="10036607at2759"/>
<evidence type="ECO:0000313" key="5">
    <source>
        <dbReference type="EMBL" id="CAF3634984.1"/>
    </source>
</evidence>
<evidence type="ECO:0000313" key="7">
    <source>
        <dbReference type="Proteomes" id="UP000663829"/>
    </source>
</evidence>